<gene>
    <name evidence="2" type="ORF">DM558_06965</name>
</gene>
<dbReference type="AlphaFoldDB" id="A0A3S9XDK9"/>
<reference evidence="3" key="1">
    <citation type="submission" date="2018-06" db="EMBL/GenBank/DDBJ databases">
        <title>Complete genome of Pseudomonas insecticola strain QZS01.</title>
        <authorList>
            <person name="Wang J."/>
            <person name="Su Q."/>
        </authorList>
    </citation>
    <scope>NUCLEOTIDE SEQUENCE [LARGE SCALE GENOMIC DNA]</scope>
    <source>
        <strain evidence="3">QZS01</strain>
    </source>
</reference>
<accession>A0A3S9XDK9</accession>
<dbReference type="KEGG" id="emo:DM558_06965"/>
<dbReference type="Proteomes" id="UP000273143">
    <property type="component" value="Chromosome"/>
</dbReference>
<evidence type="ECO:0000256" key="1">
    <source>
        <dbReference type="SAM" id="SignalP"/>
    </source>
</evidence>
<dbReference type="EMBL" id="CP029822">
    <property type="protein sequence ID" value="AZS50533.1"/>
    <property type="molecule type" value="Genomic_DNA"/>
</dbReference>
<dbReference type="InterPro" id="IPR011990">
    <property type="entry name" value="TPR-like_helical_dom_sf"/>
</dbReference>
<feature type="chain" id="PRO_5019480983" evidence="1">
    <location>
        <begin position="25"/>
        <end position="373"/>
    </location>
</feature>
<sequence>MKKYSYLKCGLLVGLLIASVNTFAFDLKEKRKEVNFITAELPACNDVSEDTLKLPEDPRAELYYQAAIKIFGQNDTDHYPQMYILANKSAEMGHWRAKLMVVRLYLKHSDSEYTDYQPEKAKAYMVEMLQQNIPAAYYAMGQFKSNGTEAFRSIPIPASVFLFEAAKLNYPDALSDLHDIFISIGRTKDANVMLGCAVAKKQDNAEALFKKSNELETNATKEAEVMDSFKYLYQAIKAGSYNALASIANKESYYKQQYGKDYFSKEFLERMAMLQKAKNSVYLNRDIYRKSLGKPDEMRGNATLVFSNLEKVAPLPPETLPQWNGDISIAMSEKEAVNYRTDYDYDQLVKEAEAIVVKKERPIEEVLTKNTSK</sequence>
<feature type="signal peptide" evidence="1">
    <location>
        <begin position="1"/>
        <end position="24"/>
    </location>
</feature>
<evidence type="ECO:0000313" key="3">
    <source>
        <dbReference type="Proteomes" id="UP000273143"/>
    </source>
</evidence>
<proteinExistence type="predicted"/>
<protein>
    <submittedName>
        <fullName evidence="2">Sel1 repeat family protein</fullName>
    </submittedName>
</protein>
<keyword evidence="1" id="KW-0732">Signal</keyword>
<evidence type="ECO:0000313" key="2">
    <source>
        <dbReference type="EMBL" id="AZS50533.1"/>
    </source>
</evidence>
<dbReference type="SUPFAM" id="SSF81901">
    <property type="entry name" value="HCP-like"/>
    <property type="match status" value="1"/>
</dbReference>
<keyword evidence="3" id="KW-1185">Reference proteome</keyword>
<dbReference type="Gene3D" id="1.25.40.10">
    <property type="entry name" value="Tetratricopeptide repeat domain"/>
    <property type="match status" value="1"/>
</dbReference>
<name>A0A3S9XDK9_9GAMM</name>
<organism evidence="2 3">
    <name type="scientific">Entomomonas moraniae</name>
    <dbReference type="NCBI Taxonomy" id="2213226"/>
    <lineage>
        <taxon>Bacteria</taxon>
        <taxon>Pseudomonadati</taxon>
        <taxon>Pseudomonadota</taxon>
        <taxon>Gammaproteobacteria</taxon>
        <taxon>Pseudomonadales</taxon>
        <taxon>Pseudomonadaceae</taxon>
        <taxon>Entomomonas</taxon>
    </lineage>
</organism>